<evidence type="ECO:0000313" key="1">
    <source>
        <dbReference type="EMBL" id="KAF0037283.1"/>
    </source>
</evidence>
<gene>
    <name evidence="1" type="ORF">F2P81_010157</name>
</gene>
<proteinExistence type="predicted"/>
<organism evidence="1 2">
    <name type="scientific">Scophthalmus maximus</name>
    <name type="common">Turbot</name>
    <name type="synonym">Psetta maxima</name>
    <dbReference type="NCBI Taxonomy" id="52904"/>
    <lineage>
        <taxon>Eukaryota</taxon>
        <taxon>Metazoa</taxon>
        <taxon>Chordata</taxon>
        <taxon>Craniata</taxon>
        <taxon>Vertebrata</taxon>
        <taxon>Euteleostomi</taxon>
        <taxon>Actinopterygii</taxon>
        <taxon>Neopterygii</taxon>
        <taxon>Teleostei</taxon>
        <taxon>Neoteleostei</taxon>
        <taxon>Acanthomorphata</taxon>
        <taxon>Carangaria</taxon>
        <taxon>Pleuronectiformes</taxon>
        <taxon>Pleuronectoidei</taxon>
        <taxon>Scophthalmidae</taxon>
        <taxon>Scophthalmus</taxon>
    </lineage>
</organism>
<reference evidence="1 2" key="1">
    <citation type="submission" date="2019-06" db="EMBL/GenBank/DDBJ databases">
        <title>Draft genomes of female and male turbot (Scophthalmus maximus).</title>
        <authorList>
            <person name="Xu H."/>
            <person name="Xu X.-W."/>
            <person name="Shao C."/>
            <person name="Chen S."/>
        </authorList>
    </citation>
    <scope>NUCLEOTIDE SEQUENCE [LARGE SCALE GENOMIC DNA]</scope>
    <source>
        <strain evidence="1">Ysfricsl-2016a</strain>
        <tissue evidence="1">Blood</tissue>
    </source>
</reference>
<comment type="caution">
    <text evidence="1">The sequence shown here is derived from an EMBL/GenBank/DDBJ whole genome shotgun (WGS) entry which is preliminary data.</text>
</comment>
<accession>A0A6A4STJ6</accession>
<dbReference type="AlphaFoldDB" id="A0A6A4STJ6"/>
<dbReference type="EMBL" id="VEVO01000009">
    <property type="protein sequence ID" value="KAF0037283.1"/>
    <property type="molecule type" value="Genomic_DNA"/>
</dbReference>
<evidence type="ECO:0000313" key="2">
    <source>
        <dbReference type="Proteomes" id="UP000438429"/>
    </source>
</evidence>
<sequence>MALQQGWWRVLRSTTSCYSGFSRMTSTQVSRSYQTWQEFKNGAKRKTKTTVLSLQQHGKIHFVVVLKRRRAQHRCIRSGLGCRNVATSYQSDGDDDNLLSKHSVTSGVLQPNAIDAGMTSK</sequence>
<protein>
    <submittedName>
        <fullName evidence="1">Uncharacterized protein</fullName>
    </submittedName>
</protein>
<dbReference type="Proteomes" id="UP000438429">
    <property type="component" value="Unassembled WGS sequence"/>
</dbReference>
<name>A0A6A4STJ6_SCOMX</name>